<dbReference type="Proteomes" id="UP000233100">
    <property type="component" value="Chromosome 6"/>
</dbReference>
<evidence type="ECO:0000313" key="2">
    <source>
        <dbReference type="Proteomes" id="UP000233100"/>
    </source>
</evidence>
<proteinExistence type="predicted"/>
<reference evidence="1" key="2">
    <citation type="submission" date="2025-08" db="UniProtKB">
        <authorList>
            <consortium name="Ensembl"/>
        </authorList>
    </citation>
    <scope>IDENTIFICATION</scope>
</reference>
<protein>
    <submittedName>
        <fullName evidence="1">Uncharacterized protein</fullName>
    </submittedName>
</protein>
<reference evidence="1 2" key="1">
    <citation type="submission" date="2013-03" db="EMBL/GenBank/DDBJ databases">
        <authorList>
            <person name="Warren W."/>
            <person name="Wilson R.K."/>
        </authorList>
    </citation>
    <scope>NUCLEOTIDE SEQUENCE</scope>
</reference>
<organism evidence="1 2">
    <name type="scientific">Macaca fascicularis</name>
    <name type="common">Crab-eating macaque</name>
    <name type="synonym">Cynomolgus monkey</name>
    <dbReference type="NCBI Taxonomy" id="9541"/>
    <lineage>
        <taxon>Eukaryota</taxon>
        <taxon>Metazoa</taxon>
        <taxon>Chordata</taxon>
        <taxon>Craniata</taxon>
        <taxon>Vertebrata</taxon>
        <taxon>Euteleostomi</taxon>
        <taxon>Mammalia</taxon>
        <taxon>Eutheria</taxon>
        <taxon>Euarchontoglires</taxon>
        <taxon>Primates</taxon>
        <taxon>Haplorrhini</taxon>
        <taxon>Catarrhini</taxon>
        <taxon>Cercopithecidae</taxon>
        <taxon>Cercopithecinae</taxon>
        <taxon>Macaca</taxon>
    </lineage>
</organism>
<name>A0A7N9DG27_MACFA</name>
<keyword evidence="2" id="KW-1185">Reference proteome</keyword>
<evidence type="ECO:0000313" key="1">
    <source>
        <dbReference type="Ensembl" id="ENSMFAP00000064212.1"/>
    </source>
</evidence>
<accession>A0A7N9DG27</accession>
<sequence length="44" mass="5169">CWTLYMGKLSPKMYLQCFCIVLVAKNCKNLNVHQLNLMYTCILL</sequence>
<dbReference type="Ensembl" id="ENSMFAT00000096194.1">
    <property type="protein sequence ID" value="ENSMFAP00000064212.1"/>
    <property type="gene ID" value="ENSMFAG00000049129.1"/>
</dbReference>
<reference evidence="1" key="3">
    <citation type="submission" date="2025-09" db="UniProtKB">
        <authorList>
            <consortium name="Ensembl"/>
        </authorList>
    </citation>
    <scope>IDENTIFICATION</scope>
</reference>
<dbReference type="AlphaFoldDB" id="A0A7N9DG27"/>